<feature type="compositionally biased region" description="Basic and acidic residues" evidence="1">
    <location>
        <begin position="168"/>
        <end position="179"/>
    </location>
</feature>
<dbReference type="Proteomes" id="UP000807469">
    <property type="component" value="Unassembled WGS sequence"/>
</dbReference>
<proteinExistence type="predicted"/>
<accession>A0A9P5Z9A9</accession>
<dbReference type="EMBL" id="MU155155">
    <property type="protein sequence ID" value="KAF9483302.1"/>
    <property type="molecule type" value="Genomic_DNA"/>
</dbReference>
<evidence type="ECO:0000313" key="2">
    <source>
        <dbReference type="EMBL" id="KAF9483302.1"/>
    </source>
</evidence>
<gene>
    <name evidence="2" type="ORF">BDN70DRAFT_800044</name>
</gene>
<name>A0A9P5Z9A9_9AGAR</name>
<comment type="caution">
    <text evidence="2">The sequence shown here is derived from an EMBL/GenBank/DDBJ whole genome shotgun (WGS) entry which is preliminary data.</text>
</comment>
<evidence type="ECO:0000313" key="3">
    <source>
        <dbReference type="Proteomes" id="UP000807469"/>
    </source>
</evidence>
<protein>
    <submittedName>
        <fullName evidence="2">Uncharacterized protein</fullName>
    </submittedName>
</protein>
<sequence length="187" mass="21180">MKGYSLARIWKKEHDRGFLRVKVALTREPVLKCPKYDGTPFIITTDGCKFGFAGMCTQKFTTVMPNGIEKTMIVDHASRRKTAFDKRVNENPPREVVFRAGDLVQVYRSDLDYTFRTERKLLPKFSVPRRVVSRNLNSYELETLEGPPNRGQIQLPAPTIVCTETRDRAGEVASRDREGVAQAGGIS</sequence>
<keyword evidence="3" id="KW-1185">Reference proteome</keyword>
<organism evidence="2 3">
    <name type="scientific">Pholiota conissans</name>
    <dbReference type="NCBI Taxonomy" id="109636"/>
    <lineage>
        <taxon>Eukaryota</taxon>
        <taxon>Fungi</taxon>
        <taxon>Dikarya</taxon>
        <taxon>Basidiomycota</taxon>
        <taxon>Agaricomycotina</taxon>
        <taxon>Agaricomycetes</taxon>
        <taxon>Agaricomycetidae</taxon>
        <taxon>Agaricales</taxon>
        <taxon>Agaricineae</taxon>
        <taxon>Strophariaceae</taxon>
        <taxon>Pholiota</taxon>
    </lineage>
</organism>
<evidence type="ECO:0000256" key="1">
    <source>
        <dbReference type="SAM" id="MobiDB-lite"/>
    </source>
</evidence>
<feature type="region of interest" description="Disordered" evidence="1">
    <location>
        <begin position="168"/>
        <end position="187"/>
    </location>
</feature>
<dbReference type="AlphaFoldDB" id="A0A9P5Z9A9"/>
<dbReference type="OrthoDB" id="2662456at2759"/>
<reference evidence="2" key="1">
    <citation type="submission" date="2020-11" db="EMBL/GenBank/DDBJ databases">
        <authorList>
            <consortium name="DOE Joint Genome Institute"/>
            <person name="Ahrendt S."/>
            <person name="Riley R."/>
            <person name="Andreopoulos W."/>
            <person name="Labutti K."/>
            <person name="Pangilinan J."/>
            <person name="Ruiz-Duenas F.J."/>
            <person name="Barrasa J.M."/>
            <person name="Sanchez-Garcia M."/>
            <person name="Camarero S."/>
            <person name="Miyauchi S."/>
            <person name="Serrano A."/>
            <person name="Linde D."/>
            <person name="Babiker R."/>
            <person name="Drula E."/>
            <person name="Ayuso-Fernandez I."/>
            <person name="Pacheco R."/>
            <person name="Padilla G."/>
            <person name="Ferreira P."/>
            <person name="Barriuso J."/>
            <person name="Kellner H."/>
            <person name="Castanera R."/>
            <person name="Alfaro M."/>
            <person name="Ramirez L."/>
            <person name="Pisabarro A.G."/>
            <person name="Kuo A."/>
            <person name="Tritt A."/>
            <person name="Lipzen A."/>
            <person name="He G."/>
            <person name="Yan M."/>
            <person name="Ng V."/>
            <person name="Cullen D."/>
            <person name="Martin F."/>
            <person name="Rosso M.-N."/>
            <person name="Henrissat B."/>
            <person name="Hibbett D."/>
            <person name="Martinez A.T."/>
            <person name="Grigoriev I.V."/>
        </authorList>
    </citation>
    <scope>NUCLEOTIDE SEQUENCE</scope>
    <source>
        <strain evidence="2">CIRM-BRFM 674</strain>
    </source>
</reference>